<name>A0ABT2HAH9_9MICO</name>
<evidence type="ECO:0000313" key="2">
    <source>
        <dbReference type="Proteomes" id="UP001165586"/>
    </source>
</evidence>
<keyword evidence="2" id="KW-1185">Reference proteome</keyword>
<reference evidence="1" key="1">
    <citation type="submission" date="2022-08" db="EMBL/GenBank/DDBJ databases">
        <authorList>
            <person name="Deng Y."/>
            <person name="Han X.-F."/>
            <person name="Zhang Y.-Q."/>
        </authorList>
    </citation>
    <scope>NUCLEOTIDE SEQUENCE</scope>
    <source>
        <strain evidence="1">CPCC 203386</strain>
    </source>
</reference>
<dbReference type="EMBL" id="JANLCJ010000310">
    <property type="protein sequence ID" value="MCS5736966.1"/>
    <property type="molecule type" value="Genomic_DNA"/>
</dbReference>
<gene>
    <name evidence="1" type="ORF">N1032_24885</name>
</gene>
<proteinExistence type="predicted"/>
<comment type="caution">
    <text evidence="1">The sequence shown here is derived from an EMBL/GenBank/DDBJ whole genome shotgun (WGS) entry which is preliminary data.</text>
</comment>
<dbReference type="Proteomes" id="UP001165586">
    <property type="component" value="Unassembled WGS sequence"/>
</dbReference>
<dbReference type="RefSeq" id="WP_259543222.1">
    <property type="nucleotide sequence ID" value="NZ_JANLCJ010000310.1"/>
</dbReference>
<sequence length="78" mass="9128">MISKSRELNDAVQGQEEFISNDMMTNAYTMSGIGFQEKHYTARIFKNDFMDFLTKQKHNVREVSKCIKGKTYRGIEIK</sequence>
<protein>
    <submittedName>
        <fullName evidence="1">Uncharacterized protein</fullName>
    </submittedName>
</protein>
<accession>A0ABT2HAH9</accession>
<evidence type="ECO:0000313" key="1">
    <source>
        <dbReference type="EMBL" id="MCS5736966.1"/>
    </source>
</evidence>
<organism evidence="1 2">
    <name type="scientific">Herbiconiux daphne</name>
    <dbReference type="NCBI Taxonomy" id="2970914"/>
    <lineage>
        <taxon>Bacteria</taxon>
        <taxon>Bacillati</taxon>
        <taxon>Actinomycetota</taxon>
        <taxon>Actinomycetes</taxon>
        <taxon>Micrococcales</taxon>
        <taxon>Microbacteriaceae</taxon>
        <taxon>Herbiconiux</taxon>
    </lineage>
</organism>